<feature type="transmembrane region" description="Helical" evidence="15">
    <location>
        <begin position="443"/>
        <end position="464"/>
    </location>
</feature>
<feature type="transmembrane region" description="Helical" evidence="15">
    <location>
        <begin position="470"/>
        <end position="492"/>
    </location>
</feature>
<keyword evidence="12" id="KW-0407">Ion channel</keyword>
<dbReference type="SUPFAM" id="SSF90112">
    <property type="entry name" value="Neurotransmitter-gated ion-channel transmembrane pore"/>
    <property type="match status" value="1"/>
</dbReference>
<evidence type="ECO:0000256" key="10">
    <source>
        <dbReference type="ARBA" id="ARBA00023065"/>
    </source>
</evidence>
<gene>
    <name evidence="16" type="ORF">LSAA_14416</name>
</gene>
<dbReference type="Gene3D" id="1.20.58.390">
    <property type="entry name" value="Neurotransmitter-gated ion-channel transmembrane domain"/>
    <property type="match status" value="1"/>
</dbReference>
<dbReference type="PROSITE" id="PS51192">
    <property type="entry name" value="HELICASE_ATP_BIND_1"/>
    <property type="match status" value="1"/>
</dbReference>
<feature type="region of interest" description="Disordered" evidence="14">
    <location>
        <begin position="1"/>
        <end position="134"/>
    </location>
</feature>
<dbReference type="GO" id="GO:0004888">
    <property type="term" value="F:transmembrane signaling receptor activity"/>
    <property type="evidence" value="ECO:0007669"/>
    <property type="project" value="InterPro"/>
</dbReference>
<dbReference type="InterPro" id="IPR001660">
    <property type="entry name" value="SAM"/>
</dbReference>
<keyword evidence="10" id="KW-0406">Ion transport</keyword>
<proteinExistence type="predicted"/>
<evidence type="ECO:0000256" key="4">
    <source>
        <dbReference type="ARBA" id="ARBA00022448"/>
    </source>
</evidence>
<dbReference type="SUPFAM" id="SSF52833">
    <property type="entry name" value="Thioredoxin-like"/>
    <property type="match status" value="16"/>
</dbReference>
<dbReference type="InterPro" id="IPR001650">
    <property type="entry name" value="Helicase_C-like"/>
</dbReference>
<keyword evidence="11 15" id="KW-0472">Membrane</keyword>
<dbReference type="PANTHER" id="PTHR19991">
    <property type="entry name" value="L 2 01289"/>
    <property type="match status" value="1"/>
</dbReference>
<evidence type="ECO:0000256" key="8">
    <source>
        <dbReference type="ARBA" id="ARBA00022806"/>
    </source>
</evidence>
<dbReference type="CDD" id="cd18791">
    <property type="entry name" value="SF2_C_RHA"/>
    <property type="match status" value="1"/>
</dbReference>
<dbReference type="Pfam" id="PF21010">
    <property type="entry name" value="HA2_C"/>
    <property type="match status" value="1"/>
</dbReference>
<keyword evidence="5" id="KW-1003">Cell membrane</keyword>
<keyword evidence="15" id="KW-1133">Transmembrane helix</keyword>
<dbReference type="InterPro" id="IPR002464">
    <property type="entry name" value="DNA/RNA_helicase_DEAH_CS"/>
</dbReference>
<dbReference type="InterPro" id="IPR048333">
    <property type="entry name" value="HA2_WH"/>
</dbReference>
<evidence type="ECO:0000256" key="9">
    <source>
        <dbReference type="ARBA" id="ARBA00022840"/>
    </source>
</evidence>
<evidence type="ECO:0000313" key="17">
    <source>
        <dbReference type="Proteomes" id="UP000675881"/>
    </source>
</evidence>
<dbReference type="PROSITE" id="PS00690">
    <property type="entry name" value="DEAH_ATP_HELICASE"/>
    <property type="match status" value="1"/>
</dbReference>
<dbReference type="Pfam" id="PF04408">
    <property type="entry name" value="WHD_HA2"/>
    <property type="match status" value="1"/>
</dbReference>
<evidence type="ECO:0000256" key="11">
    <source>
        <dbReference type="ARBA" id="ARBA00023136"/>
    </source>
</evidence>
<dbReference type="InterPro" id="IPR013761">
    <property type="entry name" value="SAM/pointed_sf"/>
</dbReference>
<keyword evidence="7" id="KW-0378">Hydrolase</keyword>
<organism evidence="16 17">
    <name type="scientific">Lepeophtheirus salmonis</name>
    <name type="common">Salmon louse</name>
    <name type="synonym">Caligus salmonis</name>
    <dbReference type="NCBI Taxonomy" id="72036"/>
    <lineage>
        <taxon>Eukaryota</taxon>
        <taxon>Metazoa</taxon>
        <taxon>Ecdysozoa</taxon>
        <taxon>Arthropoda</taxon>
        <taxon>Crustacea</taxon>
        <taxon>Multicrustacea</taxon>
        <taxon>Hexanauplia</taxon>
        <taxon>Copepoda</taxon>
        <taxon>Siphonostomatoida</taxon>
        <taxon>Caligidae</taxon>
        <taxon>Lepeophtheirus</taxon>
    </lineage>
</organism>
<evidence type="ECO:0000256" key="12">
    <source>
        <dbReference type="ARBA" id="ARBA00023303"/>
    </source>
</evidence>
<keyword evidence="6" id="KW-0547">Nucleotide-binding</keyword>
<dbReference type="GO" id="GO:0003724">
    <property type="term" value="F:RNA helicase activity"/>
    <property type="evidence" value="ECO:0007669"/>
    <property type="project" value="UniProtKB-EC"/>
</dbReference>
<dbReference type="InterPro" id="IPR007502">
    <property type="entry name" value="Helicase-assoc_dom"/>
</dbReference>
<dbReference type="FunFam" id="3.40.50.300:FF:000145">
    <property type="entry name" value="probable ATP-dependent RNA helicase DHX40"/>
    <property type="match status" value="1"/>
</dbReference>
<dbReference type="GO" id="GO:0005230">
    <property type="term" value="F:extracellular ligand-gated monoatomic ion channel activity"/>
    <property type="evidence" value="ECO:0007669"/>
    <property type="project" value="InterPro"/>
</dbReference>
<evidence type="ECO:0000313" key="16">
    <source>
        <dbReference type="EMBL" id="CAF3025274.1"/>
    </source>
</evidence>
<dbReference type="InterPro" id="IPR036249">
    <property type="entry name" value="Thioredoxin-like_sf"/>
</dbReference>
<reference evidence="16" key="1">
    <citation type="submission" date="2021-02" db="EMBL/GenBank/DDBJ databases">
        <authorList>
            <person name="Bekaert M."/>
        </authorList>
    </citation>
    <scope>NUCLEOTIDE SEQUENCE</scope>
    <source>
        <strain evidence="16">IoA-00</strain>
    </source>
</reference>
<evidence type="ECO:0000256" key="7">
    <source>
        <dbReference type="ARBA" id="ARBA00022801"/>
    </source>
</evidence>
<dbReference type="Gene3D" id="3.40.50.300">
    <property type="entry name" value="P-loop containing nucleotide triphosphate hydrolases"/>
    <property type="match status" value="3"/>
</dbReference>
<dbReference type="Gene3D" id="1.20.120.1080">
    <property type="match status" value="1"/>
</dbReference>
<keyword evidence="8" id="KW-0347">Helicase</keyword>
<dbReference type="Proteomes" id="UP000675881">
    <property type="component" value="Chromosome 8"/>
</dbReference>
<dbReference type="SMART" id="SM00847">
    <property type="entry name" value="HA2"/>
    <property type="match status" value="1"/>
</dbReference>
<dbReference type="InterPro" id="IPR018000">
    <property type="entry name" value="Neurotransmitter_ion_chnl_CS"/>
</dbReference>
<dbReference type="GO" id="GO:0005524">
    <property type="term" value="F:ATP binding"/>
    <property type="evidence" value="ECO:0007669"/>
    <property type="project" value="UniProtKB-KW"/>
</dbReference>
<evidence type="ECO:0000256" key="3">
    <source>
        <dbReference type="ARBA" id="ARBA00012552"/>
    </source>
</evidence>
<dbReference type="InterPro" id="IPR036734">
    <property type="entry name" value="Neur_chan_lig-bd_sf"/>
</dbReference>
<dbReference type="CDD" id="cd02961">
    <property type="entry name" value="PDI_a_family"/>
    <property type="match status" value="3"/>
</dbReference>
<dbReference type="InterPro" id="IPR011709">
    <property type="entry name" value="DEAD-box_helicase_OB_fold"/>
</dbReference>
<dbReference type="InterPro" id="IPR014001">
    <property type="entry name" value="Helicase_ATP-bd"/>
</dbReference>
<dbReference type="OrthoDB" id="10253254at2759"/>
<evidence type="ECO:0000256" key="14">
    <source>
        <dbReference type="SAM" id="MobiDB-lite"/>
    </source>
</evidence>
<dbReference type="InterPro" id="IPR038050">
    <property type="entry name" value="Neuro_actylchol_rec"/>
</dbReference>
<evidence type="ECO:0000256" key="6">
    <source>
        <dbReference type="ARBA" id="ARBA00022741"/>
    </source>
</evidence>
<dbReference type="GO" id="GO:0016787">
    <property type="term" value="F:hydrolase activity"/>
    <property type="evidence" value="ECO:0007669"/>
    <property type="project" value="UniProtKB-KW"/>
</dbReference>
<dbReference type="EMBL" id="HG994587">
    <property type="protein sequence ID" value="CAF3025274.1"/>
    <property type="molecule type" value="Genomic_DNA"/>
</dbReference>
<evidence type="ECO:0000256" key="5">
    <source>
        <dbReference type="ARBA" id="ARBA00022475"/>
    </source>
</evidence>
<comment type="subcellular location">
    <subcellularLocation>
        <location evidence="2">Cell membrane</location>
    </subcellularLocation>
    <subcellularLocation>
        <location evidence="1">Membrane</location>
        <topology evidence="1">Multi-pass membrane protein</topology>
    </subcellularLocation>
</comment>
<feature type="compositionally biased region" description="Polar residues" evidence="14">
    <location>
        <begin position="93"/>
        <end position="104"/>
    </location>
</feature>
<comment type="catalytic activity">
    <reaction evidence="13">
        <text>ATP + H2O = ADP + phosphate + H(+)</text>
        <dbReference type="Rhea" id="RHEA:13065"/>
        <dbReference type="ChEBI" id="CHEBI:15377"/>
        <dbReference type="ChEBI" id="CHEBI:15378"/>
        <dbReference type="ChEBI" id="CHEBI:30616"/>
        <dbReference type="ChEBI" id="CHEBI:43474"/>
        <dbReference type="ChEBI" id="CHEBI:456216"/>
        <dbReference type="EC" id="3.6.4.13"/>
    </reaction>
</comment>
<dbReference type="GO" id="GO:0099095">
    <property type="term" value="F:ligand-gated monoatomic anion channel activity"/>
    <property type="evidence" value="ECO:0007669"/>
    <property type="project" value="UniProtKB-ARBA"/>
</dbReference>
<keyword evidence="4" id="KW-0813">Transport</keyword>
<dbReference type="SMART" id="SM00454">
    <property type="entry name" value="SAM"/>
    <property type="match status" value="1"/>
</dbReference>
<dbReference type="SUPFAM" id="SSF47769">
    <property type="entry name" value="SAM/Pointed domain"/>
    <property type="match status" value="1"/>
</dbReference>
<dbReference type="EC" id="3.6.4.13" evidence="3"/>
<dbReference type="PROSITE" id="PS51194">
    <property type="entry name" value="HELICASE_CTER"/>
    <property type="match status" value="1"/>
</dbReference>
<feature type="non-terminal residue" evidence="16">
    <location>
        <position position="3401"/>
    </location>
</feature>
<dbReference type="InterPro" id="IPR006029">
    <property type="entry name" value="Neurotrans-gated_channel_TM"/>
</dbReference>
<dbReference type="CDD" id="cd17917">
    <property type="entry name" value="DEXHc_RHA-like"/>
    <property type="match status" value="1"/>
</dbReference>
<evidence type="ECO:0000256" key="2">
    <source>
        <dbReference type="ARBA" id="ARBA00004236"/>
    </source>
</evidence>
<dbReference type="SUPFAM" id="SSF63712">
    <property type="entry name" value="Nicotinic receptor ligand binding domain-like"/>
    <property type="match status" value="1"/>
</dbReference>
<dbReference type="Gene3D" id="2.70.170.10">
    <property type="entry name" value="Neurotransmitter-gated ion-channel ligand-binding domain"/>
    <property type="match status" value="1"/>
</dbReference>
<dbReference type="Pfam" id="PF00271">
    <property type="entry name" value="Helicase_C"/>
    <property type="match status" value="1"/>
</dbReference>
<evidence type="ECO:0000256" key="13">
    <source>
        <dbReference type="ARBA" id="ARBA00047984"/>
    </source>
</evidence>
<dbReference type="SUPFAM" id="SSF52540">
    <property type="entry name" value="P-loop containing nucleoside triphosphate hydrolases"/>
    <property type="match status" value="1"/>
</dbReference>
<dbReference type="PANTHER" id="PTHR19991:SF3">
    <property type="entry name" value="LETHAL (2) 01289, ISOFORM F"/>
    <property type="match status" value="1"/>
</dbReference>
<keyword evidence="17" id="KW-1185">Reference proteome</keyword>
<dbReference type="Pfam" id="PF00536">
    <property type="entry name" value="SAM_1"/>
    <property type="match status" value="1"/>
</dbReference>
<dbReference type="InterPro" id="IPR006028">
    <property type="entry name" value="GABAA/Glycine_rcpt"/>
</dbReference>
<dbReference type="InterPro" id="IPR006202">
    <property type="entry name" value="Neur_chan_lig-bd"/>
</dbReference>
<feature type="compositionally biased region" description="Low complexity" evidence="14">
    <location>
        <begin position="105"/>
        <end position="116"/>
    </location>
</feature>
<dbReference type="Pfam" id="PF07717">
    <property type="entry name" value="OB_NTP_bind"/>
    <property type="match status" value="1"/>
</dbReference>
<dbReference type="Gene3D" id="1.10.150.50">
    <property type="entry name" value="Transcription Factor, Ets-1"/>
    <property type="match status" value="1"/>
</dbReference>
<keyword evidence="9" id="KW-0067">ATP-binding</keyword>
<feature type="transmembrane region" description="Helical" evidence="15">
    <location>
        <begin position="504"/>
        <end position="526"/>
    </location>
</feature>
<dbReference type="InterPro" id="IPR036719">
    <property type="entry name" value="Neuro-gated_channel_TM_sf"/>
</dbReference>
<evidence type="ECO:0000256" key="1">
    <source>
        <dbReference type="ARBA" id="ARBA00004141"/>
    </source>
</evidence>
<dbReference type="Pfam" id="PF02931">
    <property type="entry name" value="Neur_chan_LBD"/>
    <property type="match status" value="1"/>
</dbReference>
<feature type="compositionally biased region" description="Basic and acidic residues" evidence="14">
    <location>
        <begin position="7"/>
        <end position="18"/>
    </location>
</feature>
<sequence length="3401" mass="387660">QNPGGVPKKESLTEESFSHKHNSSSNSISSPATTGTCVVSLSVSSGSSSTPIMTTTTATTTSTKSSTTPSTNSSVTTGTTTHAEKKRGPGRPSGSTRQNIDNQRNPGSGNNQSSKGNNHHIKDGSGPPQTEIPSNGLFNKSVIFVKSLHGCAEYVEDFMLQEIDGQALMLLKTEHLMAAMSIKLGPALKICSAINECVRRSNRTDDGVPLQKELPLSWDPQPWVKRISSKNLKRIIITSRDYYKSQPPPSATTSVSLSFDVSEFLDIDDYKQMITLKIKVGIRWTDSRLRFNVSSQGRIKVDTDEFRSLIWFPQLVVYNLDMFEPVFGAFYKDEMLMILNDEELCHEARIYTRISCPMNFDKFPFDSQECYFQIGSKIPNTHISFNLEYLNGFKNGSTFSEYSMKLSPLPKLKKQMTEINSSFQFHDVTGFILLLSRNPKSYVINYFFPSGLFVVVSWISLVIPPDSIPARIALIFTTFIVLVNISITISATSPLSSKMNSIQVWILVCLVFVAATVIEYSIILIFQRVVKKEELDTKLKILKSNVCMMKSRNALVGATENALNIILTYADFIGGFLRPQDEEDVFSSWKVDRSDLDPLKETSFIYNATPSTSIQAQRAKLPISKYRDHIHYLLSQNQTLIVVGETGSGKSTQLPQFLYESVEGIVGITEPRRVAATTLADRVASEVGKPEIVGYSVRFDDRSRNAKINDYSILIVDEAHERTVHVDILMGLLKKNLNKRKDLKLIVSSATVDAEFIRDFFDNSAILTVEGSSYSVDVFYLTNPCPDYVKECAETAVKVHAIETPGDILIFLTGMEEVERCTSFLKEYEVSIGKSKHGLNMSILPMHGSLPYMDQLKVFRPSQRGLRKIIVATNIAETSITIEGIVYVIDSCFVKLKWYNPETNIDSLIVTEVSQASAEQRSGRAGRTRPGKCYRLCTESDFMKLRINTPPEMQRTDLASTVLQLKALGIDNIVKFEFPSAPPSKNLISGLELLFALGAIDEKGSLTSPLGERMSEFPIHPNLSKMLLTSEDFDCSQEICAIVAMLQVEEVFIKKSSNANDWRIAKRNFEVSEGDLLTLLNVFNAFKKENESRGWCQSHFLKYKVLRRASELYDRLIKTLKRYKIPIKSTTDTQTLLKCIVSGLFPNAAYLHVSGSYRTVRGNIELSIHPTSVLYTVKQPSWVVFTVLTETNKTYMKDITKSRPNSSSSQGKNSEFVELDESENALESFIAENEVCGIYFYDKQNIKSTRALTKLEKSNLGPLLPLAKIDNDEEALAYGLKVGQLPSLFMFENGIPEEYPGTLEETGDVMKWIREELDNKDVEIIDADMLEKVVDTGNAILALFLKSDSKVFPGEVDIYRVAERFDINLVKIQNEKAASNKYGIDEFPAVIYFERGLPTIYEDSVRSLETLSEWIEFQRSSDTIEEVSDEILQALIVDQEYLAVFFTGPCDERASTDQECERVLRDLENIDDELDEYGITLVTTEDILYAGNVLKIRKFPALGIFRNGEFLLYKGKLGNERDLLNWLLDKETLEIPGRIEEVGRTMLMKLIEEESDLVAFLYDDDSSENRKKAEEIIKYLENIDDKLEKNDIEFVKCSDDGIAEDLGFFEQMPILLYFENGIPVAFDGEDLKDEGEIYKWSVEQYETNEIPSVDLNVLQNVIERIDNLLVIFYDPNKRRHTSLLGEIETTDDDAEKLDIFMVKVGDVSVAKSFGIYTLPALIYYENKIPNVYDEDLTSDEMLRWLENQRSGSHIEKVTGLLLDGLIKEVEYVGVLFMSDCEKNEDECDYALKDLEKIDEELDALGIAFVYTDDTQFSPVFFAFLYKEDHQRALNLLEDYESSLDQEMEKENALLVKCSDENVEKEFGIGFLPRLIHFKRRVPIAFQGDETDTQAVFEWMKESIREELIPMVTKSILEQMIEREESIDKVYNKIVEDELMLVMIDDANLAEELGLEDPPTLVHFSGDIPSIYRGEENVRDILAWLDKLKIEFIIEEITPKILEDLIETKEYVAILFKGQTNSDKVQEVYARLENIDDDLQSMGITFVQISDEEYPYNEHGITHFPTIGLYRNTVFKQIEGIELEEENELHKWFLDPNNLYLPGQIETVNNEMLSFIYEHDDNFAVLFFDKDDRNADDIIEKLELVDSEMDAINITFVKIYEDGAEEDYGIIGTPNIAYIREGIPNIYEGELEDEKAFVTWIKEESTTIRILEVSVILFRKLLDKFENIVVVFFDMEEDPTVDGLHEIGKECQDNDIALVKIKDQEECQKLGIQSLDMPQLVYFHKKIPSLMMNRLTDEILEQLIEEHEYVAVYFSGACNAPEGPDCESVLAKLETIDDDLDETGILMVTTSDTRVASEKGLQDLPGIGFFRNTHFLPYEGDESNEKAIFKWLTNEETLKIIGVIDDVNTAMLENILEDEDHAFVFFYESNDTDAHTILEELEYIDEKLDQQDLTFVKISDPGSAQAFGIEEVPSLVFFENGVPELYDGNFLNDKSIIKWIKSELQENEIKEITKAMLDVLVEKEKNMAIVFYDPNDNVDYTRYGILELPGLLYFEKRVPSLYDGVLEDEEILLEWLITQKMTDTIEEVTEQILESLVKEEEYLENHGIMLVTTENRDIAKQYDIRSFPSIALFRNGEPLIFEGDLNEKLAILDWMTDKKNLMLPGKIEKVNNDFLQHLLNTESHVLVAFYREGNLQDEQFIDILEKIDDDLEEKRLNLIKCSDKGIEKRFGLSGLPLLVHFNNKVPNVLTEKSPQPKEMLEWMLNSMKKQEIEEVNGPVLDYLKEDLDNLAVIFVNGDSGDFLDGMEQMDDELDSICVPMVKVLDLSKALEFGIEEFPTLVYFKDKIPGLFDGDKSNFKDIFSWISTHKKDNVMQLVSDTILRDIVEDLDFPYVAVLFQGHCKDPNCKQKIQEVVEGVETINDEVENLGITLITSKDKRAAKIDFGVTSFPSLIFFKNGLEDHVLYTGDLTDKASLYNWLSDTDNIQIPGKMESVNGELLEHIIDSEDDVFVYFYNEREAKPIDENEVLKALEKVDDNLENDGVQFIMVAEDKENVIEEYGLTLVPSLVYFDSGIPSAFPGDLENYDSILDWTTKLLSEQNIIEANRAILESLLKRNTYSLEEIDGELKDNDINIVKISDARRFTDLGTDGDTPIIVYYENEIPSLYPNVLEEDVTALFQWLVEQRNTASIEFVTDEMLNELIEEEDYVAVLFMGTCVGDDEEEECRKILADMENIDHVLDEHGIAFVATNDTAKAKEHWISRFPALALYRNGDYLKYNLGELTEEETVLKWLTSDKNPLYSGANRGKEDMFAQRILKELEELDGDLEASGIKFLKISDKDIEENYDFDDLPALVHFKEGEMREFFGNIREMSTVVEWIHEESADRKKLKLKKKGKKKKQSR</sequence>
<dbReference type="SMART" id="SM00490">
    <property type="entry name" value="HELICc"/>
    <property type="match status" value="1"/>
</dbReference>
<feature type="compositionally biased region" description="Low complexity" evidence="14">
    <location>
        <begin position="23"/>
        <end position="81"/>
    </location>
</feature>
<dbReference type="PROSITE" id="PS00236">
    <property type="entry name" value="NEUROTR_ION_CHANNEL"/>
    <property type="match status" value="1"/>
</dbReference>
<dbReference type="InterPro" id="IPR027417">
    <property type="entry name" value="P-loop_NTPase"/>
</dbReference>
<name>A0A7R8D4E0_LEPSM</name>
<keyword evidence="15" id="KW-0812">Transmembrane</keyword>
<dbReference type="Pfam" id="PF02932">
    <property type="entry name" value="Neur_chan_memb"/>
    <property type="match status" value="1"/>
</dbReference>
<dbReference type="GO" id="GO:0005886">
    <property type="term" value="C:plasma membrane"/>
    <property type="evidence" value="ECO:0007669"/>
    <property type="project" value="UniProtKB-SubCell"/>
</dbReference>
<dbReference type="Gene3D" id="3.40.30.10">
    <property type="entry name" value="Glutaredoxin"/>
    <property type="match status" value="8"/>
</dbReference>
<dbReference type="PRINTS" id="PR00253">
    <property type="entry name" value="GABAARECEPTR"/>
</dbReference>
<evidence type="ECO:0000256" key="15">
    <source>
        <dbReference type="SAM" id="Phobius"/>
    </source>
</evidence>
<dbReference type="SMART" id="SM00487">
    <property type="entry name" value="DEXDc"/>
    <property type="match status" value="1"/>
</dbReference>
<accession>A0A7R8D4E0</accession>
<protein>
    <recommendedName>
        <fullName evidence="3">RNA helicase</fullName>
        <ecNumber evidence="3">3.6.4.13</ecNumber>
    </recommendedName>
</protein>
<dbReference type="GO" id="GO:0005254">
    <property type="term" value="F:chloride channel activity"/>
    <property type="evidence" value="ECO:0007669"/>
    <property type="project" value="UniProtKB-ARBA"/>
</dbReference>